<dbReference type="InterPro" id="IPR006140">
    <property type="entry name" value="D-isomer_DH_NAD-bd"/>
</dbReference>
<dbReference type="SUPFAM" id="SSF51735">
    <property type="entry name" value="NAD(P)-binding Rossmann-fold domains"/>
    <property type="match status" value="1"/>
</dbReference>
<organism evidence="4 5">
    <name type="scientific">Microlunatus antarcticus</name>
    <dbReference type="NCBI Taxonomy" id="53388"/>
    <lineage>
        <taxon>Bacteria</taxon>
        <taxon>Bacillati</taxon>
        <taxon>Actinomycetota</taxon>
        <taxon>Actinomycetes</taxon>
        <taxon>Propionibacteriales</taxon>
        <taxon>Propionibacteriaceae</taxon>
        <taxon>Microlunatus</taxon>
    </lineage>
</organism>
<dbReference type="GO" id="GO:0016616">
    <property type="term" value="F:oxidoreductase activity, acting on the CH-OH group of donors, NAD or NADP as acceptor"/>
    <property type="evidence" value="ECO:0007669"/>
    <property type="project" value="UniProtKB-ARBA"/>
</dbReference>
<dbReference type="Pfam" id="PF02826">
    <property type="entry name" value="2-Hacid_dh_C"/>
    <property type="match status" value="1"/>
</dbReference>
<keyword evidence="2" id="KW-0520">NAD</keyword>
<dbReference type="RefSeq" id="WP_198423423.1">
    <property type="nucleotide sequence ID" value="NZ_JACHZG010000001.1"/>
</dbReference>
<evidence type="ECO:0000313" key="4">
    <source>
        <dbReference type="EMBL" id="MBB3328129.1"/>
    </source>
</evidence>
<name>A0A7W5P812_9ACTN</name>
<evidence type="ECO:0000313" key="5">
    <source>
        <dbReference type="Proteomes" id="UP000565572"/>
    </source>
</evidence>
<dbReference type="InterPro" id="IPR036291">
    <property type="entry name" value="NAD(P)-bd_dom_sf"/>
</dbReference>
<evidence type="ECO:0000256" key="2">
    <source>
        <dbReference type="ARBA" id="ARBA00023027"/>
    </source>
</evidence>
<dbReference type="PANTHER" id="PTHR43333">
    <property type="entry name" value="2-HACID_DH_C DOMAIN-CONTAINING PROTEIN"/>
    <property type="match status" value="1"/>
</dbReference>
<evidence type="ECO:0000256" key="1">
    <source>
        <dbReference type="ARBA" id="ARBA00023002"/>
    </source>
</evidence>
<gene>
    <name evidence="4" type="ORF">FHX39_003073</name>
</gene>
<dbReference type="Gene3D" id="3.40.50.720">
    <property type="entry name" value="NAD(P)-binding Rossmann-like Domain"/>
    <property type="match status" value="2"/>
</dbReference>
<comment type="caution">
    <text evidence="4">The sequence shown here is derived from an EMBL/GenBank/DDBJ whole genome shotgun (WGS) entry which is preliminary data.</text>
</comment>
<reference evidence="4 5" key="1">
    <citation type="submission" date="2020-08" db="EMBL/GenBank/DDBJ databases">
        <title>Sequencing the genomes of 1000 actinobacteria strains.</title>
        <authorList>
            <person name="Klenk H.-P."/>
        </authorList>
    </citation>
    <scope>NUCLEOTIDE SEQUENCE [LARGE SCALE GENOMIC DNA]</scope>
    <source>
        <strain evidence="4 5">DSM 11053</strain>
    </source>
</reference>
<feature type="domain" description="D-isomer specific 2-hydroxyacid dehydrogenase NAD-binding" evidence="3">
    <location>
        <begin position="132"/>
        <end position="305"/>
    </location>
</feature>
<sequence length="342" mass="36248">MPGTTVLIASPLEPELVERLASAVPEVEVLFEPDLLPVPRYPCEHGGTKPELDAAQAQRWSDLLASAEVTFDFDWRDPAGTARNAPRLRWVQATSAGIGGFVARTGLDQTPITFTTAAGVHAVPLAEFALTGVLDLAKGIPHLRAQQAAHRWERYATSSVRGRRAVVVGLGSIGRETCRLLDAVGLDVVGVGRPGRTYDVPAGVRVVSTDALDEVLPSAEVVVLATPLTDETTGLLSRARIEGLPAGAIVVNVARGQVVDEAALIEALTSGHLGGAALDVFEVEPLPASSPLWDLPNVIVSPHSASTLVSENAALVDLFVDNLRRYLDGRPLRNTYDATKGY</sequence>
<dbReference type="Proteomes" id="UP000565572">
    <property type="component" value="Unassembled WGS sequence"/>
</dbReference>
<dbReference type="AlphaFoldDB" id="A0A7W5P812"/>
<dbReference type="EMBL" id="JACHZG010000001">
    <property type="protein sequence ID" value="MBB3328129.1"/>
    <property type="molecule type" value="Genomic_DNA"/>
</dbReference>
<dbReference type="PANTHER" id="PTHR43333:SF1">
    <property type="entry name" value="D-ISOMER SPECIFIC 2-HYDROXYACID DEHYDROGENASE NAD-BINDING DOMAIN-CONTAINING PROTEIN"/>
    <property type="match status" value="1"/>
</dbReference>
<keyword evidence="1" id="KW-0560">Oxidoreductase</keyword>
<protein>
    <submittedName>
        <fullName evidence="4">Phosphoglycerate dehydrogenase-like enzyme</fullName>
    </submittedName>
</protein>
<dbReference type="GO" id="GO:0051287">
    <property type="term" value="F:NAD binding"/>
    <property type="evidence" value="ECO:0007669"/>
    <property type="project" value="InterPro"/>
</dbReference>
<dbReference type="PROSITE" id="PS00671">
    <property type="entry name" value="D_2_HYDROXYACID_DH_3"/>
    <property type="match status" value="1"/>
</dbReference>
<evidence type="ECO:0000259" key="3">
    <source>
        <dbReference type="Pfam" id="PF02826"/>
    </source>
</evidence>
<accession>A0A7W5P812</accession>
<keyword evidence="5" id="KW-1185">Reference proteome</keyword>
<proteinExistence type="predicted"/>
<dbReference type="InterPro" id="IPR029753">
    <property type="entry name" value="D-isomer_DH_CS"/>
</dbReference>
<dbReference type="CDD" id="cd05300">
    <property type="entry name" value="2-Hacid_dh_1"/>
    <property type="match status" value="1"/>
</dbReference>